<evidence type="ECO:0000313" key="2">
    <source>
        <dbReference type="Proteomes" id="UP000517916"/>
    </source>
</evidence>
<comment type="caution">
    <text evidence="1">The sequence shown here is derived from an EMBL/GenBank/DDBJ whole genome shotgun (WGS) entry which is preliminary data.</text>
</comment>
<gene>
    <name evidence="1" type="ORF">BC739_001741</name>
</gene>
<proteinExistence type="predicted"/>
<sequence length="34" mass="3792">MRGDLMPGRLDRMDYVREALRDGAADADGGWEPV</sequence>
<organism evidence="1 2">
    <name type="scientific">Kutzneria viridogrisea</name>
    <dbReference type="NCBI Taxonomy" id="47990"/>
    <lineage>
        <taxon>Bacteria</taxon>
        <taxon>Bacillati</taxon>
        <taxon>Actinomycetota</taxon>
        <taxon>Actinomycetes</taxon>
        <taxon>Pseudonocardiales</taxon>
        <taxon>Pseudonocardiaceae</taxon>
        <taxon>Kutzneria</taxon>
    </lineage>
</organism>
<keyword evidence="2" id="KW-1185">Reference proteome</keyword>
<name>A0ABR6BCE8_9PSEU</name>
<reference evidence="1 2" key="1">
    <citation type="submission" date="2020-08" db="EMBL/GenBank/DDBJ databases">
        <title>Genomic Encyclopedia of Archaeal and Bacterial Type Strains, Phase II (KMG-II): from individual species to whole genera.</title>
        <authorList>
            <person name="Goeker M."/>
        </authorList>
    </citation>
    <scope>NUCLEOTIDE SEQUENCE [LARGE SCALE GENOMIC DNA]</scope>
    <source>
        <strain evidence="1 2">DSM 43850</strain>
    </source>
</reference>
<evidence type="ECO:0000313" key="1">
    <source>
        <dbReference type="EMBL" id="MBA8924544.1"/>
    </source>
</evidence>
<accession>A0ABR6BCE8</accession>
<dbReference type="EMBL" id="JACJID010000001">
    <property type="protein sequence ID" value="MBA8924544.1"/>
    <property type="molecule type" value="Genomic_DNA"/>
</dbReference>
<protein>
    <submittedName>
        <fullName evidence="1">Uncharacterized protein</fullName>
    </submittedName>
</protein>
<dbReference type="Proteomes" id="UP000517916">
    <property type="component" value="Unassembled WGS sequence"/>
</dbReference>